<sequence length="571" mass="59859">MPASPDSAGYQPGISAVDSSRTSYGDAGFSRYLRRAFLASAGYDDKSLERPIVGIAVTQSDFNTCHRDMPALLAAVKRGVEQAGGLPMEFPTISLGEILTSPTTMLFRNLMAMDTEEMIRALPMDAAVLLGGCDKTVPAQLMAAASSDIPVMLEVVGPMMTGSWRGERLGACTDCRRFWGAYRGGELSDEEIASVRQELVSTTGTCTVMGTASTMAVLTETLGMMLPGGATPPAVSGARLRHATETGRRAVELARTGGPLPREVMTREAFENAIRVLAAIGGSTNALIHIVAVARRAGVSLELSDFDKIGSDTPLLVDCKPSGVGYMEDFHRAGGVPALLTELAPLLHRGHRGVAGASLGELIDSADPLAEWQTTIRHLDDPLGPPGALAVLSGSLAPNGAIIKASAASPHLMQHTGPALVVDNPADAAAILDDPDLDVTPDHVLVMRNSGPVGAGMPEAGALPIPAKLARAGVRDMVRVSDARMSGTSYGTVVLHCDPEAAAGGPLSVVRNGDLIRLDVPSRSIDLLVPEEEIAERLKSFTPPARAARGWRRLYEETVLPASQGADLSFL</sequence>
<dbReference type="InterPro" id="IPR000581">
    <property type="entry name" value="ILV_EDD_N"/>
</dbReference>
<keyword evidence="3" id="KW-0479">Metal-binding</keyword>
<dbReference type="NCBIfam" id="NF004784">
    <property type="entry name" value="PRK06131.1"/>
    <property type="match status" value="1"/>
</dbReference>
<feature type="domain" description="Dihydroxy-acid/6-phosphogluconate dehydratase N-terminal" evidence="9">
    <location>
        <begin position="50"/>
        <end position="361"/>
    </location>
</feature>
<evidence type="ECO:0000259" key="9">
    <source>
        <dbReference type="Pfam" id="PF00920"/>
    </source>
</evidence>
<dbReference type="RefSeq" id="WP_100516204.1">
    <property type="nucleotide sequence ID" value="NZ_JAHBOL010000034.1"/>
</dbReference>
<evidence type="ECO:0000256" key="5">
    <source>
        <dbReference type="ARBA" id="ARBA00023014"/>
    </source>
</evidence>
<evidence type="ECO:0000313" key="11">
    <source>
        <dbReference type="EMBL" id="MBU8824773.1"/>
    </source>
</evidence>
<dbReference type="SUPFAM" id="SSF143975">
    <property type="entry name" value="IlvD/EDD N-terminal domain-like"/>
    <property type="match status" value="1"/>
</dbReference>
<dbReference type="InterPro" id="IPR052352">
    <property type="entry name" value="Sugar_Degrad_Dehydratases"/>
</dbReference>
<evidence type="ECO:0000256" key="6">
    <source>
        <dbReference type="ARBA" id="ARBA00023239"/>
    </source>
</evidence>
<dbReference type="EMBL" id="JAHBOM010000013">
    <property type="protein sequence ID" value="MBU8824773.1"/>
    <property type="molecule type" value="Genomic_DNA"/>
</dbReference>
<dbReference type="Gene3D" id="3.50.30.80">
    <property type="entry name" value="IlvD/EDD C-terminal domain-like"/>
    <property type="match status" value="1"/>
</dbReference>
<keyword evidence="7" id="KW-0028">Amino-acid biosynthesis</keyword>
<evidence type="ECO:0000256" key="8">
    <source>
        <dbReference type="SAM" id="MobiDB-lite"/>
    </source>
</evidence>
<evidence type="ECO:0000256" key="7">
    <source>
        <dbReference type="ARBA" id="ARBA00023304"/>
    </source>
</evidence>
<dbReference type="PROSITE" id="PS00886">
    <property type="entry name" value="ILVD_EDD_1"/>
    <property type="match status" value="1"/>
</dbReference>
<dbReference type="Pfam" id="PF24877">
    <property type="entry name" value="ILV_EDD_C"/>
    <property type="match status" value="1"/>
</dbReference>
<dbReference type="SUPFAM" id="SSF52016">
    <property type="entry name" value="LeuD/IlvD-like"/>
    <property type="match status" value="1"/>
</dbReference>
<dbReference type="InterPro" id="IPR056740">
    <property type="entry name" value="ILV_EDD_C"/>
</dbReference>
<dbReference type="EC" id="4.2.1.9" evidence="11"/>
<evidence type="ECO:0000259" key="10">
    <source>
        <dbReference type="Pfam" id="PF24877"/>
    </source>
</evidence>
<proteinExistence type="inferred from homology"/>
<dbReference type="InterPro" id="IPR042096">
    <property type="entry name" value="Dihydro-acid_dehy_C"/>
</dbReference>
<evidence type="ECO:0000256" key="3">
    <source>
        <dbReference type="ARBA" id="ARBA00022723"/>
    </source>
</evidence>
<evidence type="ECO:0000256" key="1">
    <source>
        <dbReference type="ARBA" id="ARBA00006486"/>
    </source>
</evidence>
<evidence type="ECO:0000313" key="12">
    <source>
        <dbReference type="Proteomes" id="UP000696413"/>
    </source>
</evidence>
<dbReference type="GO" id="GO:0004160">
    <property type="term" value="F:dihydroxy-acid dehydratase activity"/>
    <property type="evidence" value="ECO:0007669"/>
    <property type="project" value="UniProtKB-EC"/>
</dbReference>
<organism evidence="11 12">
    <name type="scientific">Mycolicibacterium goodii</name>
    <name type="common">Mycobacterium goodii</name>
    <dbReference type="NCBI Taxonomy" id="134601"/>
    <lineage>
        <taxon>Bacteria</taxon>
        <taxon>Bacillati</taxon>
        <taxon>Actinomycetota</taxon>
        <taxon>Actinomycetes</taxon>
        <taxon>Mycobacteriales</taxon>
        <taxon>Mycobacteriaceae</taxon>
        <taxon>Mycolicibacterium</taxon>
    </lineage>
</organism>
<feature type="domain" description="Dihydroxy-acid/6-phosphogluconate dehydratase C-terminal" evidence="10">
    <location>
        <begin position="375"/>
        <end position="566"/>
    </location>
</feature>
<evidence type="ECO:0000256" key="4">
    <source>
        <dbReference type="ARBA" id="ARBA00023004"/>
    </source>
</evidence>
<keyword evidence="5" id="KW-0411">Iron-sulfur</keyword>
<gene>
    <name evidence="11" type="ORF">KL859_18105</name>
</gene>
<dbReference type="PANTHER" id="PTHR43183">
    <property type="entry name" value="HYPOTHETICAL DIHYDROXYACID DEHYDRATASE (EUROFUNG)-RELATED"/>
    <property type="match status" value="1"/>
</dbReference>
<dbReference type="PANTHER" id="PTHR43183:SF1">
    <property type="entry name" value="HYPOTHETICAL DIHYDROXY-ACID DEHYDRATASE (EUROFUNG)-RELATED"/>
    <property type="match status" value="1"/>
</dbReference>
<dbReference type="InterPro" id="IPR020558">
    <property type="entry name" value="DiOHA_6PGluconate_deHydtase_CS"/>
</dbReference>
<evidence type="ECO:0000256" key="2">
    <source>
        <dbReference type="ARBA" id="ARBA00022714"/>
    </source>
</evidence>
<keyword evidence="6 11" id="KW-0456">Lyase</keyword>
<keyword evidence="7" id="KW-0100">Branched-chain amino acid biosynthesis</keyword>
<accession>A0ABS6HQ08</accession>
<feature type="region of interest" description="Disordered" evidence="8">
    <location>
        <begin position="1"/>
        <end position="23"/>
    </location>
</feature>
<keyword evidence="2" id="KW-0001">2Fe-2S</keyword>
<comment type="similarity">
    <text evidence="1">Belongs to the IlvD/Edd family.</text>
</comment>
<keyword evidence="4" id="KW-0408">Iron</keyword>
<dbReference type="Pfam" id="PF00920">
    <property type="entry name" value="ILVD_EDD_N"/>
    <property type="match status" value="1"/>
</dbReference>
<protein>
    <submittedName>
        <fullName evidence="11">Dihydroxy-acid dehydratase</fullName>
        <ecNumber evidence="11">4.2.1.9</ecNumber>
    </submittedName>
</protein>
<reference evidence="11 12" key="1">
    <citation type="submission" date="2021-05" db="EMBL/GenBank/DDBJ databases">
        <title>Draft Genome Sequences of Clinical Respiratory Isolates of Mycobacterium goodii Recovered in Ireland.</title>
        <authorList>
            <person name="Flanagan P.R."/>
            <person name="Mok S."/>
            <person name="Roycroft E."/>
            <person name="Rogers T.R."/>
            <person name="Fitzgibbon M."/>
        </authorList>
    </citation>
    <scope>NUCLEOTIDE SEQUENCE [LARGE SCALE GENOMIC DNA]</scope>
    <source>
        <strain evidence="11 12">14IE55</strain>
    </source>
</reference>
<keyword evidence="12" id="KW-1185">Reference proteome</keyword>
<dbReference type="InterPro" id="IPR037237">
    <property type="entry name" value="IlvD/EDD_N"/>
</dbReference>
<comment type="caution">
    <text evidence="11">The sequence shown here is derived from an EMBL/GenBank/DDBJ whole genome shotgun (WGS) entry which is preliminary data.</text>
</comment>
<name>A0ABS6HQ08_MYCGD</name>
<dbReference type="Proteomes" id="UP000696413">
    <property type="component" value="Unassembled WGS sequence"/>
</dbReference>